<protein>
    <submittedName>
        <fullName evidence="1">Uncharacterized protein</fullName>
    </submittedName>
</protein>
<evidence type="ECO:0000313" key="2">
    <source>
        <dbReference type="Proteomes" id="UP000807353"/>
    </source>
</evidence>
<dbReference type="OrthoDB" id="2641892at2759"/>
<reference evidence="1" key="1">
    <citation type="submission" date="2020-11" db="EMBL/GenBank/DDBJ databases">
        <authorList>
            <consortium name="DOE Joint Genome Institute"/>
            <person name="Ahrendt S."/>
            <person name="Riley R."/>
            <person name="Andreopoulos W."/>
            <person name="Labutti K."/>
            <person name="Pangilinan J."/>
            <person name="Ruiz-Duenas F.J."/>
            <person name="Barrasa J.M."/>
            <person name="Sanchez-Garcia M."/>
            <person name="Camarero S."/>
            <person name="Miyauchi S."/>
            <person name="Serrano A."/>
            <person name="Linde D."/>
            <person name="Babiker R."/>
            <person name="Drula E."/>
            <person name="Ayuso-Fernandez I."/>
            <person name="Pacheco R."/>
            <person name="Padilla G."/>
            <person name="Ferreira P."/>
            <person name="Barriuso J."/>
            <person name="Kellner H."/>
            <person name="Castanera R."/>
            <person name="Alfaro M."/>
            <person name="Ramirez L."/>
            <person name="Pisabarro A.G."/>
            <person name="Kuo A."/>
            <person name="Tritt A."/>
            <person name="Lipzen A."/>
            <person name="He G."/>
            <person name="Yan M."/>
            <person name="Ng V."/>
            <person name="Cullen D."/>
            <person name="Martin F."/>
            <person name="Rosso M.-N."/>
            <person name="Henrissat B."/>
            <person name="Hibbett D."/>
            <person name="Martinez A.T."/>
            <person name="Grigoriev I.V."/>
        </authorList>
    </citation>
    <scope>NUCLEOTIDE SEQUENCE</scope>
    <source>
        <strain evidence="1">CBS 247.69</strain>
    </source>
</reference>
<dbReference type="EMBL" id="MU150864">
    <property type="protein sequence ID" value="KAF9455240.1"/>
    <property type="molecule type" value="Genomic_DNA"/>
</dbReference>
<dbReference type="AlphaFoldDB" id="A0A9P5XT53"/>
<evidence type="ECO:0000313" key="1">
    <source>
        <dbReference type="EMBL" id="KAF9455240.1"/>
    </source>
</evidence>
<dbReference type="Proteomes" id="UP000807353">
    <property type="component" value="Unassembled WGS sequence"/>
</dbReference>
<organism evidence="1 2">
    <name type="scientific">Collybia nuda</name>
    <dbReference type="NCBI Taxonomy" id="64659"/>
    <lineage>
        <taxon>Eukaryota</taxon>
        <taxon>Fungi</taxon>
        <taxon>Dikarya</taxon>
        <taxon>Basidiomycota</taxon>
        <taxon>Agaricomycotina</taxon>
        <taxon>Agaricomycetes</taxon>
        <taxon>Agaricomycetidae</taxon>
        <taxon>Agaricales</taxon>
        <taxon>Tricholomatineae</taxon>
        <taxon>Clitocybaceae</taxon>
        <taxon>Collybia</taxon>
    </lineage>
</organism>
<keyword evidence="2" id="KW-1185">Reference proteome</keyword>
<gene>
    <name evidence="1" type="ORF">BDZ94DRAFT_1180403</name>
</gene>
<comment type="caution">
    <text evidence="1">The sequence shown here is derived from an EMBL/GenBank/DDBJ whole genome shotgun (WGS) entry which is preliminary data.</text>
</comment>
<sequence>MCCTGNTIDALNTSTYPGINLANNDDSYFLNHTILSCKNDDVIDINASVLSKFQEKKKFSEVLTLYNWMMQASMITSHIQLNISTP</sequence>
<name>A0A9P5XT53_9AGAR</name>
<accession>A0A9P5XT53</accession>
<proteinExistence type="predicted"/>